<dbReference type="Proteomes" id="UP000722125">
    <property type="component" value="Unassembled WGS sequence"/>
</dbReference>
<reference evidence="2 3" key="1">
    <citation type="submission" date="2021-05" db="EMBL/GenBank/DDBJ databases">
        <title>Description of Cellulomonas sp. DKR-3 sp. nov.</title>
        <authorList>
            <person name="Dahal R.H."/>
            <person name="Chaudhary D.K."/>
        </authorList>
    </citation>
    <scope>NUCLEOTIDE SEQUENCE [LARGE SCALE GENOMIC DNA]</scope>
    <source>
        <strain evidence="2 3">DKR-3</strain>
    </source>
</reference>
<proteinExistence type="predicted"/>
<organism evidence="2 3">
    <name type="scientific">Cellulomonas fulva</name>
    <dbReference type="NCBI Taxonomy" id="2835530"/>
    <lineage>
        <taxon>Bacteria</taxon>
        <taxon>Bacillati</taxon>
        <taxon>Actinomycetota</taxon>
        <taxon>Actinomycetes</taxon>
        <taxon>Micrococcales</taxon>
        <taxon>Cellulomonadaceae</taxon>
        <taxon>Cellulomonas</taxon>
    </lineage>
</organism>
<dbReference type="RefSeq" id="WP_214351460.1">
    <property type="nucleotide sequence ID" value="NZ_JAHBOH010000001.1"/>
</dbReference>
<keyword evidence="3" id="KW-1185">Reference proteome</keyword>
<evidence type="ECO:0000313" key="2">
    <source>
        <dbReference type="EMBL" id="MBT0995290.1"/>
    </source>
</evidence>
<feature type="region of interest" description="Disordered" evidence="1">
    <location>
        <begin position="81"/>
        <end position="104"/>
    </location>
</feature>
<gene>
    <name evidence="2" type="ORF">KIN34_13450</name>
</gene>
<evidence type="ECO:0000256" key="1">
    <source>
        <dbReference type="SAM" id="MobiDB-lite"/>
    </source>
</evidence>
<evidence type="ECO:0000313" key="3">
    <source>
        <dbReference type="Proteomes" id="UP000722125"/>
    </source>
</evidence>
<accession>A0ABS5U1L3</accession>
<sequence length="148" mass="15389">MDVRPQDAAELVERAARALFERRSAHTGLRFDALPVWAQWVRESYLADAHAALTAAGVLAPPAGDERVGDRYERLAQASVQTAGAVATSPATGGGERGRRAAPAHPLASAPMVGAGAEVLLLTPDDVDALGRTGIVSSLHWAPGAHAR</sequence>
<dbReference type="EMBL" id="JAHBOH010000001">
    <property type="protein sequence ID" value="MBT0995290.1"/>
    <property type="molecule type" value="Genomic_DNA"/>
</dbReference>
<protein>
    <submittedName>
        <fullName evidence="2">Uncharacterized protein</fullName>
    </submittedName>
</protein>
<comment type="caution">
    <text evidence="2">The sequence shown here is derived from an EMBL/GenBank/DDBJ whole genome shotgun (WGS) entry which is preliminary data.</text>
</comment>
<name>A0ABS5U1L3_9CELL</name>